<dbReference type="CDD" id="cd13432">
    <property type="entry name" value="LDT_IgD_like_2"/>
    <property type="match status" value="1"/>
</dbReference>
<keyword evidence="8" id="KW-0564">Palmitate</keyword>
<evidence type="ECO:0000256" key="10">
    <source>
        <dbReference type="ARBA" id="ARBA00023315"/>
    </source>
</evidence>
<evidence type="ECO:0000313" key="18">
    <source>
        <dbReference type="Proteomes" id="UP000008043"/>
    </source>
</evidence>
<keyword evidence="3" id="KW-0808">Transferase</keyword>
<evidence type="ECO:0000256" key="2">
    <source>
        <dbReference type="ARBA" id="ARBA00022475"/>
    </source>
</evidence>
<dbReference type="GO" id="GO:0018104">
    <property type="term" value="P:peptidoglycan-protein cross-linking"/>
    <property type="evidence" value="ECO:0007669"/>
    <property type="project" value="TreeGrafter"/>
</dbReference>
<dbReference type="Gene3D" id="2.60.40.3780">
    <property type="match status" value="1"/>
</dbReference>
<dbReference type="PROSITE" id="PS52029">
    <property type="entry name" value="LD_TPASE"/>
    <property type="match status" value="1"/>
</dbReference>
<proteinExistence type="predicted"/>
<evidence type="ECO:0000256" key="13">
    <source>
        <dbReference type="PROSITE-ProRule" id="PRU01373"/>
    </source>
</evidence>
<keyword evidence="10" id="KW-0012">Acyltransferase</keyword>
<feature type="domain" description="L,D-TPase catalytic" evidence="16">
    <location>
        <begin position="249"/>
        <end position="385"/>
    </location>
</feature>
<dbReference type="InterPro" id="IPR041280">
    <property type="entry name" value="Big_10"/>
</dbReference>
<feature type="active site" description="Proton donor/acceptor" evidence="13">
    <location>
        <position position="334"/>
    </location>
</feature>
<feature type="region of interest" description="Disordered" evidence="14">
    <location>
        <begin position="28"/>
        <end position="55"/>
    </location>
</feature>
<evidence type="ECO:0000256" key="11">
    <source>
        <dbReference type="ARBA" id="ARBA00023316"/>
    </source>
</evidence>
<feature type="active site" description="Nucleophile" evidence="13">
    <location>
        <position position="353"/>
    </location>
</feature>
<dbReference type="GO" id="GO:0016746">
    <property type="term" value="F:acyltransferase activity"/>
    <property type="evidence" value="ECO:0007669"/>
    <property type="project" value="UniProtKB-KW"/>
</dbReference>
<dbReference type="PANTHER" id="PTHR30582">
    <property type="entry name" value="L,D-TRANSPEPTIDASE"/>
    <property type="match status" value="1"/>
</dbReference>
<evidence type="ECO:0000256" key="3">
    <source>
        <dbReference type="ARBA" id="ARBA00022679"/>
    </source>
</evidence>
<dbReference type="GO" id="GO:0071555">
    <property type="term" value="P:cell wall organization"/>
    <property type="evidence" value="ECO:0007669"/>
    <property type="project" value="UniProtKB-UniRule"/>
</dbReference>
<dbReference type="GO" id="GO:0071972">
    <property type="term" value="F:peptidoglycan L,D-transpeptidase activity"/>
    <property type="evidence" value="ECO:0007669"/>
    <property type="project" value="TreeGrafter"/>
</dbReference>
<keyword evidence="5 13" id="KW-0133">Cell shape</keyword>
<dbReference type="FunFam" id="2.40.440.10:FF:000005">
    <property type="entry name" value="L,D-transpeptidase 2"/>
    <property type="match status" value="1"/>
</dbReference>
<dbReference type="Pfam" id="PF17964">
    <property type="entry name" value="Big_10"/>
    <property type="match status" value="1"/>
</dbReference>
<protein>
    <submittedName>
        <fullName evidence="17">Membrane protein</fullName>
    </submittedName>
</protein>
<evidence type="ECO:0000256" key="9">
    <source>
        <dbReference type="ARBA" id="ARBA00023288"/>
    </source>
</evidence>
<dbReference type="GO" id="GO:0008360">
    <property type="term" value="P:regulation of cell shape"/>
    <property type="evidence" value="ECO:0007669"/>
    <property type="project" value="UniProtKB-UniRule"/>
</dbReference>
<keyword evidence="2" id="KW-1003">Cell membrane</keyword>
<evidence type="ECO:0000256" key="6">
    <source>
        <dbReference type="ARBA" id="ARBA00022984"/>
    </source>
</evidence>
<dbReference type="InterPro" id="IPR050979">
    <property type="entry name" value="LD-transpeptidase"/>
</dbReference>
<dbReference type="Pfam" id="PF03734">
    <property type="entry name" value="YkuD"/>
    <property type="match status" value="1"/>
</dbReference>
<dbReference type="SUPFAM" id="SSF141523">
    <property type="entry name" value="L,D-transpeptidase catalytic domain-like"/>
    <property type="match status" value="1"/>
</dbReference>
<evidence type="ECO:0000256" key="4">
    <source>
        <dbReference type="ARBA" id="ARBA00022729"/>
    </source>
</evidence>
<comment type="pathway">
    <text evidence="1 13">Cell wall biogenesis; peptidoglycan biosynthesis.</text>
</comment>
<dbReference type="EMBL" id="HE971709">
    <property type="protein sequence ID" value="CCK27840.1"/>
    <property type="molecule type" value="Genomic_DNA"/>
</dbReference>
<keyword evidence="7" id="KW-0472">Membrane</keyword>
<dbReference type="AlphaFoldDB" id="K4R456"/>
<dbReference type="PANTHER" id="PTHR30582:SF2">
    <property type="entry name" value="L,D-TRANSPEPTIDASE YCIB-RELATED"/>
    <property type="match status" value="1"/>
</dbReference>
<dbReference type="eggNOG" id="COG1376">
    <property type="taxonomic scope" value="Bacteria"/>
</dbReference>
<keyword evidence="9" id="KW-0449">Lipoprotein</keyword>
<sequence>MTVGKRRRGLTVASALLGSVLVLSACSGGDEASGDESGDTSQAKVDEAAAQKTSEAQIKITPKDGADNASINSTAVTVSKGTLTEVKMTTADGAAVEGEISADKKTWKPTAQLERSTTYKITATAEDAKGLEAHENASFSTLSPTNSFLGYFTPEDGSTVGVGMPVSINFDKQITNKADVQKGITVSSSSGQEVACHWFNANRMDCRPEDYWQEGSTVTLKMALDGVEGAEGVYGVQQKTVTFTIGRNQVSYVDANTKQMKVTQDGKVVKTIPISAGSPENKTYEGTMVMSEMFKETRMNGATVGFTDDDGKGEYDIKDVPHAIRLTNSGTFIHGNYWGADSVFGSVNTSHGCVGLNDTKGANDKGTAGYWFYTNSIIGDVVVVQNTGDKTVSPDNGLNGWNMNWADWKAGSAV</sequence>
<evidence type="ECO:0000256" key="5">
    <source>
        <dbReference type="ARBA" id="ARBA00022960"/>
    </source>
</evidence>
<accession>K4R456</accession>
<feature type="chain" id="PRO_5039067819" evidence="15">
    <location>
        <begin position="26"/>
        <end position="414"/>
    </location>
</feature>
<keyword evidence="4 15" id="KW-0732">Signal</keyword>
<dbReference type="FunFam" id="2.60.40.3780:FF:000001">
    <property type="entry name" value="L,D-transpeptidase 2"/>
    <property type="match status" value="1"/>
</dbReference>
<gene>
    <name evidence="17" type="ORF">BN159_3461</name>
</gene>
<keyword evidence="6 13" id="KW-0573">Peptidoglycan synthesis</keyword>
<evidence type="ECO:0000256" key="1">
    <source>
        <dbReference type="ARBA" id="ARBA00004752"/>
    </source>
</evidence>
<evidence type="ECO:0000256" key="7">
    <source>
        <dbReference type="ARBA" id="ARBA00023136"/>
    </source>
</evidence>
<dbReference type="PROSITE" id="PS51257">
    <property type="entry name" value="PROKAR_LIPOPROTEIN"/>
    <property type="match status" value="1"/>
</dbReference>
<dbReference type="CDD" id="cd16913">
    <property type="entry name" value="YkuD_like"/>
    <property type="match status" value="1"/>
</dbReference>
<keyword evidence="18" id="KW-1185">Reference proteome</keyword>
<name>K4R456_STRDJ</name>
<dbReference type="UniPathway" id="UPA00219"/>
<dbReference type="PATRIC" id="fig|1214101.3.peg.3512"/>
<dbReference type="Proteomes" id="UP000008043">
    <property type="component" value="Chromosome"/>
</dbReference>
<dbReference type="InterPro" id="IPR038063">
    <property type="entry name" value="Transpep_catalytic_dom"/>
</dbReference>
<evidence type="ECO:0000259" key="16">
    <source>
        <dbReference type="PROSITE" id="PS52029"/>
    </source>
</evidence>
<evidence type="ECO:0000256" key="14">
    <source>
        <dbReference type="SAM" id="MobiDB-lite"/>
    </source>
</evidence>
<evidence type="ECO:0000256" key="8">
    <source>
        <dbReference type="ARBA" id="ARBA00023139"/>
    </source>
</evidence>
<reference evidence="17 18" key="1">
    <citation type="journal article" date="2012" name="J. Bacteriol.">
        <title>Genome sequence of the bacterium Streptomyces davawensis JCM 4913 and heterologous production of the unique antibiotic roseoflavin.</title>
        <authorList>
            <person name="Jankowitsch F."/>
            <person name="Schwarz J."/>
            <person name="Ruckert C."/>
            <person name="Gust B."/>
            <person name="Szczepanowski R."/>
            <person name="Blom J."/>
            <person name="Pelzer S."/>
            <person name="Kalinowski J."/>
            <person name="Mack M."/>
        </authorList>
    </citation>
    <scope>NUCLEOTIDE SEQUENCE [LARGE SCALE GENOMIC DNA]</scope>
    <source>
        <strain evidence="18">DSM 101723 / JCM 4913 / KCC S-0913 / 768</strain>
    </source>
</reference>
<dbReference type="HOGENOM" id="CLU_039404_3_1_11"/>
<comment type="pathway">
    <text evidence="12">Glycan biosynthesis.</text>
</comment>
<feature type="signal peptide" evidence="15">
    <location>
        <begin position="1"/>
        <end position="25"/>
    </location>
</feature>
<dbReference type="GO" id="GO:0005576">
    <property type="term" value="C:extracellular region"/>
    <property type="evidence" value="ECO:0007669"/>
    <property type="project" value="TreeGrafter"/>
</dbReference>
<dbReference type="KEGG" id="sdv:BN159_3461"/>
<dbReference type="Gene3D" id="2.40.440.10">
    <property type="entry name" value="L,D-transpeptidase catalytic domain-like"/>
    <property type="match status" value="1"/>
</dbReference>
<organism evidence="17 18">
    <name type="scientific">Streptomyces davaonensis (strain DSM 101723 / JCM 4913 / KCC S-0913 / 768)</name>
    <dbReference type="NCBI Taxonomy" id="1214101"/>
    <lineage>
        <taxon>Bacteria</taxon>
        <taxon>Bacillati</taxon>
        <taxon>Actinomycetota</taxon>
        <taxon>Actinomycetes</taxon>
        <taxon>Kitasatosporales</taxon>
        <taxon>Streptomycetaceae</taxon>
        <taxon>Streptomyces</taxon>
    </lineage>
</organism>
<evidence type="ECO:0000313" key="17">
    <source>
        <dbReference type="EMBL" id="CCK27840.1"/>
    </source>
</evidence>
<dbReference type="STRING" id="1214101.BN159_3461"/>
<evidence type="ECO:0000256" key="15">
    <source>
        <dbReference type="SAM" id="SignalP"/>
    </source>
</evidence>
<dbReference type="Gene3D" id="2.60.40.3710">
    <property type="match status" value="1"/>
</dbReference>
<dbReference type="InterPro" id="IPR005490">
    <property type="entry name" value="LD_TPept_cat_dom"/>
</dbReference>
<keyword evidence="11 13" id="KW-0961">Cell wall biogenesis/degradation</keyword>
<evidence type="ECO:0000256" key="12">
    <source>
        <dbReference type="ARBA" id="ARBA00060592"/>
    </source>
</evidence>